<dbReference type="Pfam" id="PF08281">
    <property type="entry name" value="Sigma70_r4_2"/>
    <property type="match status" value="1"/>
</dbReference>
<dbReference type="AlphaFoldDB" id="A0A8J3V6P5"/>
<feature type="domain" description="RNA polymerase sigma factor 70 region 4 type 2" evidence="6">
    <location>
        <begin position="139"/>
        <end position="190"/>
    </location>
</feature>
<evidence type="ECO:0000313" key="7">
    <source>
        <dbReference type="EMBL" id="GII55936.1"/>
    </source>
</evidence>
<evidence type="ECO:0000259" key="6">
    <source>
        <dbReference type="Pfam" id="PF08281"/>
    </source>
</evidence>
<dbReference type="Gene3D" id="1.10.10.10">
    <property type="entry name" value="Winged helix-like DNA-binding domain superfamily/Winged helix DNA-binding domain"/>
    <property type="match status" value="1"/>
</dbReference>
<protein>
    <submittedName>
        <fullName evidence="7">RNA polymerase sigma factor SigK</fullName>
    </submittedName>
</protein>
<keyword evidence="2" id="KW-0805">Transcription regulation</keyword>
<dbReference type="Gene3D" id="1.10.1740.10">
    <property type="match status" value="1"/>
</dbReference>
<evidence type="ECO:0000313" key="8">
    <source>
        <dbReference type="Proteomes" id="UP000605992"/>
    </source>
</evidence>
<comment type="caution">
    <text evidence="7">The sequence shown here is derived from an EMBL/GenBank/DDBJ whole genome shotgun (WGS) entry which is preliminary data.</text>
</comment>
<dbReference type="GO" id="GO:0016987">
    <property type="term" value="F:sigma factor activity"/>
    <property type="evidence" value="ECO:0007669"/>
    <property type="project" value="UniProtKB-KW"/>
</dbReference>
<organism evidence="7 8">
    <name type="scientific">Planotetraspora thailandica</name>
    <dbReference type="NCBI Taxonomy" id="487172"/>
    <lineage>
        <taxon>Bacteria</taxon>
        <taxon>Bacillati</taxon>
        <taxon>Actinomycetota</taxon>
        <taxon>Actinomycetes</taxon>
        <taxon>Streptosporangiales</taxon>
        <taxon>Streptosporangiaceae</taxon>
        <taxon>Planotetraspora</taxon>
    </lineage>
</organism>
<dbReference type="RefSeq" id="WP_203946107.1">
    <property type="nucleotide sequence ID" value="NZ_BOOR01000031.1"/>
</dbReference>
<evidence type="ECO:0000256" key="4">
    <source>
        <dbReference type="ARBA" id="ARBA00023163"/>
    </source>
</evidence>
<evidence type="ECO:0000256" key="3">
    <source>
        <dbReference type="ARBA" id="ARBA00023082"/>
    </source>
</evidence>
<dbReference type="Proteomes" id="UP000605992">
    <property type="component" value="Unassembled WGS sequence"/>
</dbReference>
<evidence type="ECO:0000256" key="1">
    <source>
        <dbReference type="ARBA" id="ARBA00010641"/>
    </source>
</evidence>
<dbReference type="PANTHER" id="PTHR43133:SF66">
    <property type="entry name" value="ECF RNA POLYMERASE SIGMA FACTOR SIGK"/>
    <property type="match status" value="1"/>
</dbReference>
<reference evidence="7" key="1">
    <citation type="submission" date="2021-01" db="EMBL/GenBank/DDBJ databases">
        <title>Whole genome shotgun sequence of Planotetraspora thailandica NBRC 104271.</title>
        <authorList>
            <person name="Komaki H."/>
            <person name="Tamura T."/>
        </authorList>
    </citation>
    <scope>NUCLEOTIDE SEQUENCE</scope>
    <source>
        <strain evidence="7">NBRC 104271</strain>
    </source>
</reference>
<accession>A0A8J3V6P5</accession>
<dbReference type="CDD" id="cd06171">
    <property type="entry name" value="Sigma70_r4"/>
    <property type="match status" value="1"/>
</dbReference>
<dbReference type="InterPro" id="IPR007627">
    <property type="entry name" value="RNA_pol_sigma70_r2"/>
</dbReference>
<dbReference type="InterPro" id="IPR013249">
    <property type="entry name" value="RNA_pol_sigma70_r4_t2"/>
</dbReference>
<dbReference type="PANTHER" id="PTHR43133">
    <property type="entry name" value="RNA POLYMERASE ECF-TYPE SIGMA FACTO"/>
    <property type="match status" value="1"/>
</dbReference>
<dbReference type="InterPro" id="IPR014284">
    <property type="entry name" value="RNA_pol_sigma-70_dom"/>
</dbReference>
<name>A0A8J3V6P5_9ACTN</name>
<keyword evidence="3" id="KW-0731">Sigma factor</keyword>
<dbReference type="InterPro" id="IPR036388">
    <property type="entry name" value="WH-like_DNA-bd_sf"/>
</dbReference>
<dbReference type="SUPFAM" id="SSF88946">
    <property type="entry name" value="Sigma2 domain of RNA polymerase sigma factors"/>
    <property type="match status" value="1"/>
</dbReference>
<dbReference type="GO" id="GO:0003677">
    <property type="term" value="F:DNA binding"/>
    <property type="evidence" value="ECO:0007669"/>
    <property type="project" value="InterPro"/>
</dbReference>
<dbReference type="SUPFAM" id="SSF88659">
    <property type="entry name" value="Sigma3 and sigma4 domains of RNA polymerase sigma factors"/>
    <property type="match status" value="1"/>
</dbReference>
<dbReference type="InterPro" id="IPR013325">
    <property type="entry name" value="RNA_pol_sigma_r2"/>
</dbReference>
<sequence>MGPRKPTVRPSEGGGQAGEVGLEGLLRRVARGDRAAFEEVYEQVAGQVYGLALRVLRDPAQSEEVAQDVLVEVWRSAARYEPSRGSARAWVMTIAHRRAVDRVRSAQAAVNREERVARLDVRRPFDEVADSVEKTLELERLRRCLNGLTELQRESVTFAYYDGYSYREVAELLKVPLATVKTRMRDGLIRMRDCLGVER</sequence>
<feature type="domain" description="RNA polymerase sigma-70 region 2" evidence="5">
    <location>
        <begin position="41"/>
        <end position="107"/>
    </location>
</feature>
<gene>
    <name evidence="7" type="primary">rpoE_19</name>
    <name evidence="7" type="ORF">Pth03_43250</name>
</gene>
<keyword evidence="8" id="KW-1185">Reference proteome</keyword>
<evidence type="ECO:0000256" key="2">
    <source>
        <dbReference type="ARBA" id="ARBA00023015"/>
    </source>
</evidence>
<dbReference type="InterPro" id="IPR039425">
    <property type="entry name" value="RNA_pol_sigma-70-like"/>
</dbReference>
<dbReference type="Pfam" id="PF04542">
    <property type="entry name" value="Sigma70_r2"/>
    <property type="match status" value="1"/>
</dbReference>
<dbReference type="EMBL" id="BOOR01000031">
    <property type="protein sequence ID" value="GII55936.1"/>
    <property type="molecule type" value="Genomic_DNA"/>
</dbReference>
<proteinExistence type="inferred from homology"/>
<dbReference type="GO" id="GO:0006352">
    <property type="term" value="P:DNA-templated transcription initiation"/>
    <property type="evidence" value="ECO:0007669"/>
    <property type="project" value="InterPro"/>
</dbReference>
<evidence type="ECO:0000259" key="5">
    <source>
        <dbReference type="Pfam" id="PF04542"/>
    </source>
</evidence>
<keyword evidence="4" id="KW-0804">Transcription</keyword>
<dbReference type="NCBIfam" id="TIGR02937">
    <property type="entry name" value="sigma70-ECF"/>
    <property type="match status" value="1"/>
</dbReference>
<dbReference type="InterPro" id="IPR013324">
    <property type="entry name" value="RNA_pol_sigma_r3/r4-like"/>
</dbReference>
<comment type="similarity">
    <text evidence="1">Belongs to the sigma-70 factor family. ECF subfamily.</text>
</comment>
<dbReference type="NCBIfam" id="NF007228">
    <property type="entry name" value="PRK09646.1"/>
    <property type="match status" value="1"/>
</dbReference>